<dbReference type="Proteomes" id="UP001220022">
    <property type="component" value="Unassembled WGS sequence"/>
</dbReference>
<keyword evidence="2" id="KW-1185">Reference proteome</keyword>
<name>A0ABT5Z8A7_9ACTN</name>
<organism evidence="1 2">
    <name type="scientific">Streptantibioticus ferralitis</name>
    <dbReference type="NCBI Taxonomy" id="236510"/>
    <lineage>
        <taxon>Bacteria</taxon>
        <taxon>Bacillati</taxon>
        <taxon>Actinomycetota</taxon>
        <taxon>Actinomycetes</taxon>
        <taxon>Kitasatosporales</taxon>
        <taxon>Streptomycetaceae</taxon>
        <taxon>Streptantibioticus</taxon>
    </lineage>
</organism>
<dbReference type="RefSeq" id="WP_275820296.1">
    <property type="nucleotide sequence ID" value="NZ_BAAANM010000030.1"/>
</dbReference>
<evidence type="ECO:0000313" key="2">
    <source>
        <dbReference type="Proteomes" id="UP001220022"/>
    </source>
</evidence>
<evidence type="ECO:0000313" key="1">
    <source>
        <dbReference type="EMBL" id="MDF2260065.1"/>
    </source>
</evidence>
<comment type="caution">
    <text evidence="1">The sequence shown here is derived from an EMBL/GenBank/DDBJ whole genome shotgun (WGS) entry which is preliminary data.</text>
</comment>
<reference evidence="1 2" key="1">
    <citation type="submission" date="2023-03" db="EMBL/GenBank/DDBJ databases">
        <title>Draft genome sequence of type strain Streptomyces ferralitis JCM 14344.</title>
        <authorList>
            <person name="Klaysubun C."/>
            <person name="Duangmal K."/>
        </authorList>
    </citation>
    <scope>NUCLEOTIDE SEQUENCE [LARGE SCALE GENOMIC DNA]</scope>
    <source>
        <strain evidence="1 2">JCM 14344</strain>
    </source>
</reference>
<proteinExistence type="predicted"/>
<protein>
    <submittedName>
        <fullName evidence="1">Uncharacterized protein</fullName>
    </submittedName>
</protein>
<dbReference type="EMBL" id="JARHTQ010000029">
    <property type="protein sequence ID" value="MDF2260065.1"/>
    <property type="molecule type" value="Genomic_DNA"/>
</dbReference>
<gene>
    <name evidence="1" type="ORF">P2L57_31365</name>
</gene>
<sequence length="58" mass="6165">MYRCCQLSCLRLIGGHVTAALGEGWTLVETREAVVGDAWAARKPKGERSGVPVCAAYG</sequence>
<accession>A0ABT5Z8A7</accession>